<name>A0ABP8EHL1_9MICO</name>
<dbReference type="EMBL" id="BAABAZ010000004">
    <property type="protein sequence ID" value="GAA4283403.1"/>
    <property type="molecule type" value="Genomic_DNA"/>
</dbReference>
<dbReference type="Proteomes" id="UP001501586">
    <property type="component" value="Unassembled WGS sequence"/>
</dbReference>
<reference evidence="2" key="1">
    <citation type="journal article" date="2019" name="Int. J. Syst. Evol. Microbiol.">
        <title>The Global Catalogue of Microorganisms (GCM) 10K type strain sequencing project: providing services to taxonomists for standard genome sequencing and annotation.</title>
        <authorList>
            <consortium name="The Broad Institute Genomics Platform"/>
            <consortium name="The Broad Institute Genome Sequencing Center for Infectious Disease"/>
            <person name="Wu L."/>
            <person name="Ma J."/>
        </authorList>
    </citation>
    <scope>NUCLEOTIDE SEQUENCE [LARGE SCALE GENOMIC DNA]</scope>
    <source>
        <strain evidence="2">JCM 17458</strain>
    </source>
</reference>
<sequence>MGLPLLPQTERVRLQPVLLVQPVPVRPVLVPVVRPVPDPLVRPVPQQPVPQQGPTRT</sequence>
<protein>
    <submittedName>
        <fullName evidence="1">Uncharacterized protein</fullName>
    </submittedName>
</protein>
<evidence type="ECO:0000313" key="2">
    <source>
        <dbReference type="Proteomes" id="UP001501586"/>
    </source>
</evidence>
<proteinExistence type="predicted"/>
<gene>
    <name evidence="1" type="ORF">GCM10022261_09340</name>
</gene>
<organism evidence="1 2">
    <name type="scientific">Brevibacterium daeguense</name>
    <dbReference type="NCBI Taxonomy" id="909936"/>
    <lineage>
        <taxon>Bacteria</taxon>
        <taxon>Bacillati</taxon>
        <taxon>Actinomycetota</taxon>
        <taxon>Actinomycetes</taxon>
        <taxon>Micrococcales</taxon>
        <taxon>Brevibacteriaceae</taxon>
        <taxon>Brevibacterium</taxon>
    </lineage>
</organism>
<keyword evidence="2" id="KW-1185">Reference proteome</keyword>
<accession>A0ABP8EHL1</accession>
<comment type="caution">
    <text evidence="1">The sequence shown here is derived from an EMBL/GenBank/DDBJ whole genome shotgun (WGS) entry which is preliminary data.</text>
</comment>
<evidence type="ECO:0000313" key="1">
    <source>
        <dbReference type="EMBL" id="GAA4283403.1"/>
    </source>
</evidence>